<name>A0A5J5DQM8_9PERO</name>
<evidence type="ECO:0000313" key="1">
    <source>
        <dbReference type="EMBL" id="KAA8595639.1"/>
    </source>
</evidence>
<organism evidence="1 2">
    <name type="scientific">Etheostoma spectabile</name>
    <name type="common">orangethroat darter</name>
    <dbReference type="NCBI Taxonomy" id="54343"/>
    <lineage>
        <taxon>Eukaryota</taxon>
        <taxon>Metazoa</taxon>
        <taxon>Chordata</taxon>
        <taxon>Craniata</taxon>
        <taxon>Vertebrata</taxon>
        <taxon>Euteleostomi</taxon>
        <taxon>Actinopterygii</taxon>
        <taxon>Neopterygii</taxon>
        <taxon>Teleostei</taxon>
        <taxon>Neoteleostei</taxon>
        <taxon>Acanthomorphata</taxon>
        <taxon>Eupercaria</taxon>
        <taxon>Perciformes</taxon>
        <taxon>Percoidei</taxon>
        <taxon>Percidae</taxon>
        <taxon>Etheostomatinae</taxon>
        <taxon>Etheostoma</taxon>
    </lineage>
</organism>
<dbReference type="EMBL" id="VOFY01000001">
    <property type="protein sequence ID" value="KAA8595639.1"/>
    <property type="molecule type" value="Genomic_DNA"/>
</dbReference>
<gene>
    <name evidence="1" type="ORF">FQN60_010930</name>
</gene>
<reference evidence="1 2" key="1">
    <citation type="submission" date="2019-08" db="EMBL/GenBank/DDBJ databases">
        <title>A chromosome-level genome assembly, high-density linkage maps, and genome scans reveal the genomic architecture of hybrid incompatibilities underlying speciation via character displacement in darters (Percidae: Etheostominae).</title>
        <authorList>
            <person name="Moran R.L."/>
            <person name="Catchen J.M."/>
            <person name="Fuller R.C."/>
        </authorList>
    </citation>
    <scope>NUCLEOTIDE SEQUENCE [LARGE SCALE GENOMIC DNA]</scope>
    <source>
        <strain evidence="1">EspeVRDwgs_2016</strain>
        <tissue evidence="1">Muscle</tissue>
    </source>
</reference>
<evidence type="ECO:0000313" key="2">
    <source>
        <dbReference type="Proteomes" id="UP000327493"/>
    </source>
</evidence>
<dbReference type="Proteomes" id="UP000327493">
    <property type="component" value="Chromosome 1"/>
</dbReference>
<proteinExistence type="predicted"/>
<sequence>MDVQIVKSVKIRKRETFPFAGRTRTHRLDLELLFWAALMWSCRCPSSAQHSPISYRICALKHLRLRCFPLHHCAHERLVSGSACVWVDWAAEPGAMGAPSYVQPDHWDQAAHQLLNRSQAPADQLVFAKAHLCLSV</sequence>
<dbReference type="AlphaFoldDB" id="A0A5J5DQM8"/>
<comment type="caution">
    <text evidence="1">The sequence shown here is derived from an EMBL/GenBank/DDBJ whole genome shotgun (WGS) entry which is preliminary data.</text>
</comment>
<keyword evidence="2" id="KW-1185">Reference proteome</keyword>
<protein>
    <submittedName>
        <fullName evidence="1">Uncharacterized protein</fullName>
    </submittedName>
</protein>
<accession>A0A5J5DQM8</accession>